<feature type="domain" description="Aerobactin siderophore biosynthesis IucA/IucC N-terminal" evidence="3">
    <location>
        <begin position="183"/>
        <end position="340"/>
    </location>
</feature>
<evidence type="ECO:0000259" key="3">
    <source>
        <dbReference type="Pfam" id="PF04183"/>
    </source>
</evidence>
<feature type="domain" description="Aerobactin siderophore biosynthesis IucA/IucC N-terminal" evidence="3">
    <location>
        <begin position="127"/>
        <end position="173"/>
    </location>
</feature>
<proteinExistence type="inferred from homology"/>
<evidence type="ECO:0000313" key="5">
    <source>
        <dbReference type="EMBL" id="MDA0185425.1"/>
    </source>
</evidence>
<dbReference type="GO" id="GO:0016881">
    <property type="term" value="F:acid-amino acid ligase activity"/>
    <property type="evidence" value="ECO:0007669"/>
    <property type="project" value="UniProtKB-ARBA"/>
</dbReference>
<dbReference type="Pfam" id="PF04183">
    <property type="entry name" value="IucA_IucC"/>
    <property type="match status" value="2"/>
</dbReference>
<comment type="similarity">
    <text evidence="2">Belongs to the IucA/IucC family.</text>
</comment>
<dbReference type="InterPro" id="IPR022770">
    <property type="entry name" value="IucA/IucC-like_C"/>
</dbReference>
<dbReference type="AlphaFoldDB" id="A0A9X3NEZ6"/>
<comment type="caution">
    <text evidence="5">The sequence shown here is derived from an EMBL/GenBank/DDBJ whole genome shotgun (WGS) entry which is preliminary data.</text>
</comment>
<dbReference type="InterPro" id="IPR037455">
    <property type="entry name" value="LucA/IucC-like"/>
</dbReference>
<protein>
    <recommendedName>
        <fullName evidence="7">IucA/IucC family siderophore biosynthesis protein</fullName>
    </recommendedName>
</protein>
<name>A0A9X3NEZ6_9ACTN</name>
<evidence type="ECO:0000256" key="1">
    <source>
        <dbReference type="ARBA" id="ARBA00004924"/>
    </source>
</evidence>
<dbReference type="InterPro" id="IPR007310">
    <property type="entry name" value="Aerobactin_biosyn_IucA/IucC_N"/>
</dbReference>
<dbReference type="Gene3D" id="3.30.310.280">
    <property type="match status" value="1"/>
</dbReference>
<dbReference type="RefSeq" id="WP_270029929.1">
    <property type="nucleotide sequence ID" value="NZ_JAPDDP010000113.1"/>
</dbReference>
<dbReference type="Gene3D" id="1.10.510.40">
    <property type="match status" value="1"/>
</dbReference>
<comment type="pathway">
    <text evidence="1">Siderophore biosynthesis.</text>
</comment>
<evidence type="ECO:0000313" key="6">
    <source>
        <dbReference type="Proteomes" id="UP001147653"/>
    </source>
</evidence>
<feature type="domain" description="Aerobactin siderophore biosynthesis IucA/IucC-like C-terminal" evidence="4">
    <location>
        <begin position="361"/>
        <end position="523"/>
    </location>
</feature>
<reference evidence="5" key="1">
    <citation type="submission" date="2022-10" db="EMBL/GenBank/DDBJ databases">
        <title>The WGS of Solirubrobacter phytolaccae KCTC 29190.</title>
        <authorList>
            <person name="Jiang Z."/>
        </authorList>
    </citation>
    <scope>NUCLEOTIDE SEQUENCE</scope>
    <source>
        <strain evidence="5">KCTC 29190</strain>
    </source>
</reference>
<gene>
    <name evidence="5" type="ORF">OJ997_34280</name>
</gene>
<dbReference type="EMBL" id="JAPDDP010000113">
    <property type="protein sequence ID" value="MDA0185425.1"/>
    <property type="molecule type" value="Genomic_DNA"/>
</dbReference>
<dbReference type="Proteomes" id="UP001147653">
    <property type="component" value="Unassembled WGS sequence"/>
</dbReference>
<dbReference type="PANTHER" id="PTHR34384:SF6">
    <property type="entry name" value="STAPHYLOFERRIN B SYNTHASE"/>
    <property type="match status" value="1"/>
</dbReference>
<evidence type="ECO:0008006" key="7">
    <source>
        <dbReference type="Google" id="ProtNLM"/>
    </source>
</evidence>
<organism evidence="5 6">
    <name type="scientific">Solirubrobacter phytolaccae</name>
    <dbReference type="NCBI Taxonomy" id="1404360"/>
    <lineage>
        <taxon>Bacteria</taxon>
        <taxon>Bacillati</taxon>
        <taxon>Actinomycetota</taxon>
        <taxon>Thermoleophilia</taxon>
        <taxon>Solirubrobacterales</taxon>
        <taxon>Solirubrobacteraceae</taxon>
        <taxon>Solirubrobacter</taxon>
    </lineage>
</organism>
<evidence type="ECO:0000259" key="4">
    <source>
        <dbReference type="Pfam" id="PF06276"/>
    </source>
</evidence>
<dbReference type="GO" id="GO:0019290">
    <property type="term" value="P:siderophore biosynthetic process"/>
    <property type="evidence" value="ECO:0007669"/>
    <property type="project" value="InterPro"/>
</dbReference>
<dbReference type="Pfam" id="PF06276">
    <property type="entry name" value="FhuF"/>
    <property type="match status" value="1"/>
</dbReference>
<sequence>MTVWERANRELIAKLLTELEFEELLAPDVDGDAWTLVLGDLTLHYTARRRSMGHARVDPSSLRATQNGADIELPDADMIVAIGAPALGVDPSTTAGLIGEIASTLVSDAHQLERGAPAAELIDLDPLELEGELRGHPWIVASKGRVGFGASDLRHYAPEAHRPVPVYWLDVADADWRGQDVGRLVPVHPWQWDHRIQQLYAGDIARGRMRFLGEREGRWLPQQSIRTLGDADHPDRHHLKLALSILNTSVWRGLPRDRTLAAPRLSAWLRERTLNDAFLRETGVILLGEVASVSVAHPAFEAVDGVPYQHTELLGAIWRESVEAYLGPDERAISLAALLHRDPAGVSFVEALIERSGLAVEDWVARLHEVTLPPLLHMLYRYGAAFSPHAQNCMLVLRDDVPTRLVVKDFVDDMMVSSDPLPELADMPDDVRAALGDGVEAAILVQWIQGGLLVCVHRYLAEIMEDQLGFPEASFWALGERAVARYQSRFPELEDRFALFDMEAPAFVKLCLNRVRMLERGYKDAAERPVAAAVGWITNPLAP</sequence>
<evidence type="ECO:0000256" key="2">
    <source>
        <dbReference type="ARBA" id="ARBA00007832"/>
    </source>
</evidence>
<dbReference type="PANTHER" id="PTHR34384">
    <property type="entry name" value="L-2,3-DIAMINOPROPANOATE--CITRATE LIGASE"/>
    <property type="match status" value="1"/>
</dbReference>
<dbReference type="Gene3D" id="6.10.250.3370">
    <property type="match status" value="1"/>
</dbReference>
<accession>A0A9X3NEZ6</accession>
<keyword evidence="6" id="KW-1185">Reference proteome</keyword>